<reference evidence="8" key="1">
    <citation type="submission" date="2020-10" db="EMBL/GenBank/DDBJ databases">
        <authorList>
            <person name="Gilroy R."/>
        </authorList>
    </citation>
    <scope>NUCLEOTIDE SEQUENCE</scope>
    <source>
        <strain evidence="8">ChiSjej1B19-3389</strain>
    </source>
</reference>
<organism evidence="8 9">
    <name type="scientific">Candidatus Scatavimonas merdigallinarum</name>
    <dbReference type="NCBI Taxonomy" id="2840914"/>
    <lineage>
        <taxon>Bacteria</taxon>
        <taxon>Bacillati</taxon>
        <taxon>Bacillota</taxon>
        <taxon>Clostridia</taxon>
        <taxon>Eubacteriales</taxon>
        <taxon>Oscillospiraceae</taxon>
        <taxon>Oscillospiraceae incertae sedis</taxon>
        <taxon>Candidatus Scatavimonas</taxon>
    </lineage>
</organism>
<sequence>MKRPLATIGLSYLFALVVAFACGEKQSFYLALALLPAFVVSLFVRPLRRQKAVPAALLSACVAFAAFFAANTAIAKPVKVLEGQTAFVTGTIADLPYEQYGRYYYTIETTQIAYEGAPQQIRFMLSLNSPIEADFFDSISCHVRFRQVYEPAQDYYAAKGMFVSGSAQEGDVQVTGNPDKPLYCYALYARQAISQAVRDIMPVQQASLTNALLLGDKQGLNRDVKTQFNITGAGHLIVVSGLHMSVIANFLYMFFYKLFRRGRPACMASISGIFVFMAVTGFTPSVMRAGIMLVIYMAGRLFHKQADSLNSLGLAALLLTVFNPLAAGDVGMLLSFGATLGIILLYPPAERWLDAKLKHLKFGAVPLRFVGTTLLVSLCATVMTMPIMLFSFGTFSLYFLPANLLLVWAAQLVLILALPMALLPFCGIFSFLAYPFAFVITALCSYMLFVSELLAGLPYAQVNIDKPYIWLWMSATLIMVAIAVLGNRGWKPVRATALLSLAVLLCGILTDTLFHMHTVTLKIQDTGDGTSVVLENTSSRAVLSCGGSPDQEALLQYLEDNPKPVDLLLVTTGKRSTRYAKELAEQFDVQNILLYDTEGNEELEKALAESENEVIRFQGQRQVQLWENIKIELLPKNGCVWVYLQTRDQDVLLCPDGGRLQDVPAAWRNADLCILSVLPEDYYLLRSGSLVISNTVEKSTAQAYMAAPYIQYIAATPNSGVEIMLAR</sequence>
<comment type="subcellular location">
    <subcellularLocation>
        <location evidence="1">Cell membrane</location>
        <topology evidence="1">Multi-pass membrane protein</topology>
    </subcellularLocation>
</comment>
<keyword evidence="2" id="KW-1003">Cell membrane</keyword>
<feature type="transmembrane region" description="Helical" evidence="6">
    <location>
        <begin position="498"/>
        <end position="516"/>
    </location>
</feature>
<feature type="transmembrane region" description="Helical" evidence="6">
    <location>
        <begin position="52"/>
        <end position="70"/>
    </location>
</feature>
<feature type="transmembrane region" description="Helical" evidence="6">
    <location>
        <begin position="232"/>
        <end position="255"/>
    </location>
</feature>
<evidence type="ECO:0000256" key="1">
    <source>
        <dbReference type="ARBA" id="ARBA00004651"/>
    </source>
</evidence>
<feature type="transmembrane region" description="Helical" evidence="6">
    <location>
        <begin position="285"/>
        <end position="302"/>
    </location>
</feature>
<dbReference type="Proteomes" id="UP000886787">
    <property type="component" value="Unassembled WGS sequence"/>
</dbReference>
<dbReference type="Pfam" id="PF03772">
    <property type="entry name" value="Competence"/>
    <property type="match status" value="1"/>
</dbReference>
<accession>A0A9D1CW49</accession>
<feature type="domain" description="ComEC/Rec2-related protein" evidence="7">
    <location>
        <begin position="212"/>
        <end position="485"/>
    </location>
</feature>
<name>A0A9D1CW49_9FIRM</name>
<feature type="transmembrane region" description="Helical" evidence="6">
    <location>
        <begin position="369"/>
        <end position="392"/>
    </location>
</feature>
<feature type="transmembrane region" description="Helical" evidence="6">
    <location>
        <begin position="469"/>
        <end position="486"/>
    </location>
</feature>
<feature type="transmembrane region" description="Helical" evidence="6">
    <location>
        <begin position="425"/>
        <end position="449"/>
    </location>
</feature>
<feature type="transmembrane region" description="Helical" evidence="6">
    <location>
        <begin position="398"/>
        <end position="418"/>
    </location>
</feature>
<reference evidence="8" key="2">
    <citation type="journal article" date="2021" name="PeerJ">
        <title>Extensive microbial diversity within the chicken gut microbiome revealed by metagenomics and culture.</title>
        <authorList>
            <person name="Gilroy R."/>
            <person name="Ravi A."/>
            <person name="Getino M."/>
            <person name="Pursley I."/>
            <person name="Horton D.L."/>
            <person name="Alikhan N.F."/>
            <person name="Baker D."/>
            <person name="Gharbi K."/>
            <person name="Hall N."/>
            <person name="Watson M."/>
            <person name="Adriaenssens E.M."/>
            <person name="Foster-Nyarko E."/>
            <person name="Jarju S."/>
            <person name="Secka A."/>
            <person name="Antonio M."/>
            <person name="Oren A."/>
            <person name="Chaudhuri R.R."/>
            <person name="La Ragione R."/>
            <person name="Hildebrand F."/>
            <person name="Pallen M.J."/>
        </authorList>
    </citation>
    <scope>NUCLEOTIDE SEQUENCE</scope>
    <source>
        <strain evidence="8">ChiSjej1B19-3389</strain>
    </source>
</reference>
<dbReference type="PROSITE" id="PS51257">
    <property type="entry name" value="PROKAR_LIPOPROTEIN"/>
    <property type="match status" value="1"/>
</dbReference>
<dbReference type="NCBIfam" id="TIGR00360">
    <property type="entry name" value="ComEC_N-term"/>
    <property type="match status" value="1"/>
</dbReference>
<gene>
    <name evidence="8" type="ORF">IAD32_07590</name>
</gene>
<keyword evidence="3 6" id="KW-0812">Transmembrane</keyword>
<dbReference type="AlphaFoldDB" id="A0A9D1CW49"/>
<feature type="transmembrane region" description="Helical" evidence="6">
    <location>
        <begin position="29"/>
        <end position="45"/>
    </location>
</feature>
<dbReference type="PANTHER" id="PTHR30619">
    <property type="entry name" value="DNA INTERNALIZATION/COMPETENCE PROTEIN COMEC/REC2"/>
    <property type="match status" value="1"/>
</dbReference>
<dbReference type="InterPro" id="IPR004477">
    <property type="entry name" value="ComEC_N"/>
</dbReference>
<dbReference type="GO" id="GO:0005886">
    <property type="term" value="C:plasma membrane"/>
    <property type="evidence" value="ECO:0007669"/>
    <property type="project" value="UniProtKB-SubCell"/>
</dbReference>
<evidence type="ECO:0000313" key="9">
    <source>
        <dbReference type="Proteomes" id="UP000886787"/>
    </source>
</evidence>
<evidence type="ECO:0000259" key="7">
    <source>
        <dbReference type="Pfam" id="PF03772"/>
    </source>
</evidence>
<dbReference type="InterPro" id="IPR052159">
    <property type="entry name" value="Competence_DNA_uptake"/>
</dbReference>
<keyword evidence="4 6" id="KW-1133">Transmembrane helix</keyword>
<feature type="transmembrane region" description="Helical" evidence="6">
    <location>
        <begin position="309"/>
        <end position="326"/>
    </location>
</feature>
<evidence type="ECO:0000256" key="3">
    <source>
        <dbReference type="ARBA" id="ARBA00022692"/>
    </source>
</evidence>
<evidence type="ECO:0000256" key="4">
    <source>
        <dbReference type="ARBA" id="ARBA00022989"/>
    </source>
</evidence>
<evidence type="ECO:0000313" key="8">
    <source>
        <dbReference type="EMBL" id="HIQ81125.1"/>
    </source>
</evidence>
<comment type="caution">
    <text evidence="8">The sequence shown here is derived from an EMBL/GenBank/DDBJ whole genome shotgun (WGS) entry which is preliminary data.</text>
</comment>
<keyword evidence="5 6" id="KW-0472">Membrane</keyword>
<evidence type="ECO:0000256" key="5">
    <source>
        <dbReference type="ARBA" id="ARBA00023136"/>
    </source>
</evidence>
<protein>
    <submittedName>
        <fullName evidence="8">ComEC/Rec2 family competence protein</fullName>
    </submittedName>
</protein>
<evidence type="ECO:0000256" key="6">
    <source>
        <dbReference type="SAM" id="Phobius"/>
    </source>
</evidence>
<dbReference type="PANTHER" id="PTHR30619:SF1">
    <property type="entry name" value="RECOMBINATION PROTEIN 2"/>
    <property type="match status" value="1"/>
</dbReference>
<feature type="transmembrane region" description="Helical" evidence="6">
    <location>
        <begin position="332"/>
        <end position="349"/>
    </location>
</feature>
<dbReference type="EMBL" id="DVFW01000040">
    <property type="protein sequence ID" value="HIQ81125.1"/>
    <property type="molecule type" value="Genomic_DNA"/>
</dbReference>
<proteinExistence type="predicted"/>
<evidence type="ECO:0000256" key="2">
    <source>
        <dbReference type="ARBA" id="ARBA00022475"/>
    </source>
</evidence>